<evidence type="ECO:0000256" key="1">
    <source>
        <dbReference type="ARBA" id="ARBA00007964"/>
    </source>
</evidence>
<dbReference type="GO" id="GO:0004665">
    <property type="term" value="F:prephenate dehydrogenase (NADP+) activity"/>
    <property type="evidence" value="ECO:0007669"/>
    <property type="project" value="InterPro"/>
</dbReference>
<dbReference type="InterPro" id="IPR050812">
    <property type="entry name" value="Preph/Arog_dehydrog"/>
</dbReference>
<evidence type="ECO:0000259" key="3">
    <source>
        <dbReference type="PROSITE" id="PS51176"/>
    </source>
</evidence>
<dbReference type="GO" id="GO:0006571">
    <property type="term" value="P:tyrosine biosynthetic process"/>
    <property type="evidence" value="ECO:0007669"/>
    <property type="project" value="InterPro"/>
</dbReference>
<gene>
    <name evidence="4" type="ORF">HRbin22_02088</name>
</gene>
<reference evidence="5" key="1">
    <citation type="submission" date="2017-09" db="EMBL/GenBank/DDBJ databases">
        <title>Metaegenomics of thermophilic ammonia-oxidizing enrichment culture.</title>
        <authorList>
            <person name="Kato S."/>
            <person name="Suzuki K."/>
        </authorList>
    </citation>
    <scope>NUCLEOTIDE SEQUENCE [LARGE SCALE GENOMIC DNA]</scope>
</reference>
<dbReference type="Gene3D" id="3.40.50.720">
    <property type="entry name" value="NAD(P)-binding Rossmann-like Domain"/>
    <property type="match status" value="1"/>
</dbReference>
<proteinExistence type="inferred from homology"/>
<comment type="caution">
    <text evidence="4">The sequence shown here is derived from an EMBL/GenBank/DDBJ whole genome shotgun (WGS) entry which is preliminary data.</text>
</comment>
<dbReference type="GO" id="GO:0070403">
    <property type="term" value="F:NAD+ binding"/>
    <property type="evidence" value="ECO:0007669"/>
    <property type="project" value="InterPro"/>
</dbReference>
<dbReference type="InterPro" id="IPR046826">
    <property type="entry name" value="PDH_N"/>
</dbReference>
<dbReference type="SUPFAM" id="SSF51735">
    <property type="entry name" value="NAD(P)-binding Rossmann-fold domains"/>
    <property type="match status" value="1"/>
</dbReference>
<dbReference type="SUPFAM" id="SSF48179">
    <property type="entry name" value="6-phosphogluconate dehydrogenase C-terminal domain-like"/>
    <property type="match status" value="1"/>
</dbReference>
<accession>A0A2H5Y8S6</accession>
<organism evidence="4 5">
    <name type="scientific">Candidatus Thermoflexus japonica</name>
    <dbReference type="NCBI Taxonomy" id="2035417"/>
    <lineage>
        <taxon>Bacteria</taxon>
        <taxon>Bacillati</taxon>
        <taxon>Chloroflexota</taxon>
        <taxon>Thermoflexia</taxon>
        <taxon>Thermoflexales</taxon>
        <taxon>Thermoflexaceae</taxon>
        <taxon>Thermoflexus</taxon>
    </lineage>
</organism>
<dbReference type="PROSITE" id="PS51176">
    <property type="entry name" value="PDH_ADH"/>
    <property type="match status" value="1"/>
</dbReference>
<dbReference type="PANTHER" id="PTHR21363">
    <property type="entry name" value="PREPHENATE DEHYDROGENASE"/>
    <property type="match status" value="1"/>
</dbReference>
<feature type="domain" description="Prephenate/arogenate dehydrogenase" evidence="3">
    <location>
        <begin position="1"/>
        <end position="286"/>
    </location>
</feature>
<dbReference type="Proteomes" id="UP000236642">
    <property type="component" value="Unassembled WGS sequence"/>
</dbReference>
<evidence type="ECO:0000313" key="4">
    <source>
        <dbReference type="EMBL" id="GBD09827.1"/>
    </source>
</evidence>
<sequence>MQITILGLGTLGISMGLALRRALPEARLVGHDPSPERAREALRWKAVDRTSWNLPGACEEADLILFTLPLGEMESAFRAIAPVLKEGTLVLDTAELKVPVMEWAQAHFPPSVPFIGGHPILRPDAGEEPGPDLFRDALFCLTPPAQAPAWAVEAAAGLAHRIGAHPFFIDPVEHDGWMAALEQLPSLLGAALLSIWSTAPARREMPQAIGGRFARMTADLPDAPSGRVAAIANRDSLLYWLDRLLETLGRLREVLTDAENEAALEDFFRAAHQTREAWLKSRHERLQALPTPADQPGLLETMLGLHHLRPSRKRP</sequence>
<name>A0A2H5Y8S6_9CHLR</name>
<dbReference type="GO" id="GO:0008977">
    <property type="term" value="F:prephenate dehydrogenase (NAD+) activity"/>
    <property type="evidence" value="ECO:0007669"/>
    <property type="project" value="InterPro"/>
</dbReference>
<dbReference type="InterPro" id="IPR036291">
    <property type="entry name" value="NAD(P)-bd_dom_sf"/>
</dbReference>
<evidence type="ECO:0000313" key="5">
    <source>
        <dbReference type="Proteomes" id="UP000236642"/>
    </source>
</evidence>
<dbReference type="EMBL" id="BEHY01000071">
    <property type="protein sequence ID" value="GBD09827.1"/>
    <property type="molecule type" value="Genomic_DNA"/>
</dbReference>
<protein>
    <recommendedName>
        <fullName evidence="3">Prephenate/arogenate dehydrogenase domain-containing protein</fullName>
    </recommendedName>
</protein>
<dbReference type="AlphaFoldDB" id="A0A2H5Y8S6"/>
<keyword evidence="2" id="KW-0560">Oxidoreductase</keyword>
<dbReference type="Pfam" id="PF02153">
    <property type="entry name" value="PDH_N"/>
    <property type="match status" value="1"/>
</dbReference>
<dbReference type="Gene3D" id="1.10.3660.10">
    <property type="entry name" value="6-phosphogluconate dehydrogenase C-terminal like domain"/>
    <property type="match status" value="1"/>
</dbReference>
<dbReference type="InterPro" id="IPR008927">
    <property type="entry name" value="6-PGluconate_DH-like_C_sf"/>
</dbReference>
<comment type="similarity">
    <text evidence="1">Belongs to the prephenate/arogenate dehydrogenase family.</text>
</comment>
<evidence type="ECO:0000256" key="2">
    <source>
        <dbReference type="ARBA" id="ARBA00023002"/>
    </source>
</evidence>
<dbReference type="InterPro" id="IPR003099">
    <property type="entry name" value="Prephen_DH"/>
</dbReference>
<dbReference type="PANTHER" id="PTHR21363:SF0">
    <property type="entry name" value="PREPHENATE DEHYDROGENASE [NADP(+)]"/>
    <property type="match status" value="1"/>
</dbReference>